<feature type="transmembrane region" description="Helical" evidence="6">
    <location>
        <begin position="850"/>
        <end position="870"/>
    </location>
</feature>
<keyword evidence="4 6" id="KW-1133">Transmembrane helix</keyword>
<feature type="transmembrane region" description="Helical" evidence="6">
    <location>
        <begin position="90"/>
        <end position="112"/>
    </location>
</feature>
<feature type="transmembrane region" description="Helical" evidence="6">
    <location>
        <begin position="155"/>
        <end position="175"/>
    </location>
</feature>
<feature type="transmembrane region" description="Helical" evidence="6">
    <location>
        <begin position="118"/>
        <end position="135"/>
    </location>
</feature>
<feature type="transmembrane region" description="Helical" evidence="6">
    <location>
        <begin position="415"/>
        <end position="434"/>
    </location>
</feature>
<proteinExistence type="inferred from homology"/>
<keyword evidence="8" id="KW-0808">Transferase</keyword>
<keyword evidence="2" id="KW-0436">Ligase</keyword>
<dbReference type="GO" id="GO:0016405">
    <property type="term" value="F:CoA-ligase activity"/>
    <property type="evidence" value="ECO:0007669"/>
    <property type="project" value="TreeGrafter"/>
</dbReference>
<feature type="transmembrane region" description="Helical" evidence="6">
    <location>
        <begin position="284"/>
        <end position="302"/>
    </location>
</feature>
<dbReference type="EMBL" id="DQAY01000045">
    <property type="protein sequence ID" value="HCO22804.1"/>
    <property type="molecule type" value="Genomic_DNA"/>
</dbReference>
<evidence type="ECO:0000256" key="2">
    <source>
        <dbReference type="ARBA" id="ARBA00022598"/>
    </source>
</evidence>
<dbReference type="InterPro" id="IPR020845">
    <property type="entry name" value="AMP-binding_CS"/>
</dbReference>
<feature type="transmembrane region" description="Helical" evidence="6">
    <location>
        <begin position="342"/>
        <end position="362"/>
    </location>
</feature>
<evidence type="ECO:0000256" key="4">
    <source>
        <dbReference type="ARBA" id="ARBA00022989"/>
    </source>
</evidence>
<dbReference type="InterPro" id="IPR002123">
    <property type="entry name" value="Plipid/glycerol_acylTrfase"/>
</dbReference>
<keyword evidence="3 6" id="KW-0812">Transmembrane</keyword>
<dbReference type="NCBIfam" id="NF006386">
    <property type="entry name" value="PRK08633.1"/>
    <property type="match status" value="1"/>
</dbReference>
<comment type="similarity">
    <text evidence="1">Belongs to the ATP-dependent AMP-binding enzyme family.</text>
</comment>
<dbReference type="PANTHER" id="PTHR24096:SF149">
    <property type="entry name" value="AMP-BINDING DOMAIN-CONTAINING PROTEIN-RELATED"/>
    <property type="match status" value="1"/>
</dbReference>
<organism evidence="8 9">
    <name type="scientific">Gimesia maris</name>
    <dbReference type="NCBI Taxonomy" id="122"/>
    <lineage>
        <taxon>Bacteria</taxon>
        <taxon>Pseudomonadati</taxon>
        <taxon>Planctomycetota</taxon>
        <taxon>Planctomycetia</taxon>
        <taxon>Planctomycetales</taxon>
        <taxon>Planctomycetaceae</taxon>
        <taxon>Gimesia</taxon>
    </lineage>
</organism>
<evidence type="ECO:0000313" key="8">
    <source>
        <dbReference type="EMBL" id="HCO22804.1"/>
    </source>
</evidence>
<accession>A0A3D3R1S9</accession>
<comment type="caution">
    <text evidence="8">The sequence shown here is derived from an EMBL/GenBank/DDBJ whole genome shotgun (WGS) entry which is preliminary data.</text>
</comment>
<feature type="transmembrane region" description="Helical" evidence="6">
    <location>
        <begin position="309"/>
        <end position="330"/>
    </location>
</feature>
<dbReference type="Gene3D" id="3.30.300.30">
    <property type="match status" value="1"/>
</dbReference>
<name>A0A3D3R1S9_9PLAN</name>
<dbReference type="InterPro" id="IPR042099">
    <property type="entry name" value="ANL_N_sf"/>
</dbReference>
<dbReference type="SUPFAM" id="SSF103473">
    <property type="entry name" value="MFS general substrate transporter"/>
    <property type="match status" value="1"/>
</dbReference>
<gene>
    <name evidence="8" type="ORF">DIT97_07005</name>
</gene>
<keyword evidence="8" id="KW-0012">Acyltransferase</keyword>
<evidence type="ECO:0000313" key="9">
    <source>
        <dbReference type="Proteomes" id="UP000263642"/>
    </source>
</evidence>
<dbReference type="Gene3D" id="1.20.1250.20">
    <property type="entry name" value="MFS general substrate transporter like domains"/>
    <property type="match status" value="1"/>
</dbReference>
<dbReference type="GO" id="GO:0016746">
    <property type="term" value="F:acyltransferase activity"/>
    <property type="evidence" value="ECO:0007669"/>
    <property type="project" value="UniProtKB-KW"/>
</dbReference>
<sequence>MNSTITAKTEPRKRGVRKGTLNSPSFLALLGTQFLGAMNDNMFRWFIIPIAKPEIGDANALSLGLACFTLPYLLLASLAGYLADRFSKRTVIIACKVAEIFIMIAGVCAVLIGNLYLLFFIVALMGCQSALFGPAKFGSIPEMLRDNRLSRGNGIMGLTTVVSSAMGFIAGNYLYHITQPSLSAPGSFSDISFAAFTLVGVAVLGTITSLKIRKLEPAAPDREFPYNPAKETWHQMQMLTSSTPLLRTALGVAFFWMLASLAQMNVDTYGINELNLTQKDIGPLLGILVFGVALGSMLAGIWSSGRIELGIVPLGAAGIVITSLLLYFTGNSVIPGSESNSQLLYGLSLLWLFLLGVSSGLFDIPLETFLQHRSDVDTRGSILAAANFLAFLFILIASFGFWVMQAKLEMSASQIFMVLGLLTIPVGIYIFKLLPNATIRFMVWLVSCTIYKLRVKGVKNLPPKGGALLVANHVSWLDGVFLILTSTRPVRMIAYSTYVQGPWVAWLTKLYNTIPINVEDGPKALMHSIKTARSAIENGELVCIFAEGKLTRSGYLQPFQSGLMKIIKGTGAPVIPVYIDELWGSIFSFHGGKFFWKKPRRWPYPVSIRFGKPILHPENEKHVRRVVQNLGVESANFRKTYQMIAPRLFLRKCKSQRFQQKVADSTGVELTGGKLLTGALMMRRLLNKYVLKQDEKMVGVLLPPSVGGCAVNASLAISGRVPINLNYTLSDSDINYCIREAGIKTVLTSSKFLEKKPIEMDANVVLVDEIKLKASLFDKLISLFMAYILPAWLIERIIGLTKVSSDDLSTVIFTSGSTGRPKGVMLTHHNIISNINSADDLLQLARRDCILGILPFFHSFGYTIALWMPFARNMRSCFHFNPTDARTVGKMIEKYKVTLFTSTPTFLRHYLKRCTPEQFQSLEIVITGAEKLPQSLAREFEEKFGIFPTEGYGTTELSPVAAVNVPPTRQLDPTEVSAKPGTVGRPIPCVMAKTVDPDTREDLPDGEEGLLFIKGPNVMKGYLNNPEKTAEVIIDGWYNTGDFAIIDNEGFIKITGRQTRFSKIGGEMVPHLRIEELIIDIVSNPEEDEPEVQVAVTSVPDPKKGERLIVLHKPLQISVDEILKTLASENLPNLWMPSSDSFLEVETIPLLGTGKLDLAKIKQVASEAFAAEVTS</sequence>
<dbReference type="Proteomes" id="UP000263642">
    <property type="component" value="Unassembled WGS sequence"/>
</dbReference>
<dbReference type="SUPFAM" id="SSF56801">
    <property type="entry name" value="Acetyl-CoA synthetase-like"/>
    <property type="match status" value="1"/>
</dbReference>
<dbReference type="CDD" id="cd07989">
    <property type="entry name" value="LPLAT_AGPAT-like"/>
    <property type="match status" value="1"/>
</dbReference>
<dbReference type="InterPro" id="IPR045851">
    <property type="entry name" value="AMP-bd_C_sf"/>
</dbReference>
<feature type="domain" description="Phospholipid/glycerol acyltransferase" evidence="7">
    <location>
        <begin position="467"/>
        <end position="582"/>
    </location>
</feature>
<evidence type="ECO:0000259" key="7">
    <source>
        <dbReference type="SMART" id="SM00563"/>
    </source>
</evidence>
<keyword evidence="5 6" id="KW-0472">Membrane</keyword>
<dbReference type="GO" id="GO:0022857">
    <property type="term" value="F:transmembrane transporter activity"/>
    <property type="evidence" value="ECO:0007669"/>
    <property type="project" value="InterPro"/>
</dbReference>
<evidence type="ECO:0000256" key="1">
    <source>
        <dbReference type="ARBA" id="ARBA00006432"/>
    </source>
</evidence>
<evidence type="ECO:0000256" key="6">
    <source>
        <dbReference type="SAM" id="Phobius"/>
    </source>
</evidence>
<dbReference type="PROSITE" id="PS00455">
    <property type="entry name" value="AMP_BINDING"/>
    <property type="match status" value="1"/>
</dbReference>
<dbReference type="InterPro" id="IPR036259">
    <property type="entry name" value="MFS_trans_sf"/>
</dbReference>
<dbReference type="PANTHER" id="PTHR24096">
    <property type="entry name" value="LONG-CHAIN-FATTY-ACID--COA LIGASE"/>
    <property type="match status" value="1"/>
</dbReference>
<dbReference type="Pfam" id="PF01553">
    <property type="entry name" value="Acyltransferase"/>
    <property type="match status" value="1"/>
</dbReference>
<feature type="transmembrane region" description="Helical" evidence="6">
    <location>
        <begin position="21"/>
        <end position="38"/>
    </location>
</feature>
<dbReference type="AlphaFoldDB" id="A0A3D3R1S9"/>
<evidence type="ECO:0000256" key="3">
    <source>
        <dbReference type="ARBA" id="ARBA00022692"/>
    </source>
</evidence>
<protein>
    <submittedName>
        <fullName evidence="8">Acyl-[ACP]--phospholipid O-acyltransferase</fullName>
    </submittedName>
</protein>
<feature type="transmembrane region" description="Helical" evidence="6">
    <location>
        <begin position="382"/>
        <end position="403"/>
    </location>
</feature>
<dbReference type="CDD" id="cd06173">
    <property type="entry name" value="MFS_MefA_like"/>
    <property type="match status" value="1"/>
</dbReference>
<dbReference type="InterPro" id="IPR000873">
    <property type="entry name" value="AMP-dep_synth/lig_dom"/>
</dbReference>
<dbReference type="Gene3D" id="3.40.50.12780">
    <property type="entry name" value="N-terminal domain of ligase-like"/>
    <property type="match status" value="1"/>
</dbReference>
<dbReference type="SMART" id="SM00563">
    <property type="entry name" value="PlsC"/>
    <property type="match status" value="1"/>
</dbReference>
<dbReference type="Pfam" id="PF07690">
    <property type="entry name" value="MFS_1"/>
    <property type="match status" value="1"/>
</dbReference>
<feature type="transmembrane region" description="Helical" evidence="6">
    <location>
        <begin position="187"/>
        <end position="207"/>
    </location>
</feature>
<dbReference type="Pfam" id="PF00501">
    <property type="entry name" value="AMP-binding"/>
    <property type="match status" value="1"/>
</dbReference>
<dbReference type="SUPFAM" id="SSF69593">
    <property type="entry name" value="Glycerol-3-phosphate (1)-acyltransferase"/>
    <property type="match status" value="1"/>
</dbReference>
<reference evidence="8 9" key="1">
    <citation type="journal article" date="2018" name="Nat. Biotechnol.">
        <title>A standardized bacterial taxonomy based on genome phylogeny substantially revises the tree of life.</title>
        <authorList>
            <person name="Parks D.H."/>
            <person name="Chuvochina M."/>
            <person name="Waite D.W."/>
            <person name="Rinke C."/>
            <person name="Skarshewski A."/>
            <person name="Chaumeil P.A."/>
            <person name="Hugenholtz P."/>
        </authorList>
    </citation>
    <scope>NUCLEOTIDE SEQUENCE [LARGE SCALE GENOMIC DNA]</scope>
    <source>
        <strain evidence="8">UBA9375</strain>
    </source>
</reference>
<evidence type="ECO:0000256" key="5">
    <source>
        <dbReference type="ARBA" id="ARBA00023136"/>
    </source>
</evidence>
<dbReference type="InterPro" id="IPR011701">
    <property type="entry name" value="MFS"/>
</dbReference>
<feature type="transmembrane region" description="Helical" evidence="6">
    <location>
        <begin position="245"/>
        <end position="264"/>
    </location>
</feature>
<feature type="transmembrane region" description="Helical" evidence="6">
    <location>
        <begin position="58"/>
        <end position="83"/>
    </location>
</feature>